<reference evidence="1 2" key="1">
    <citation type="journal article" date="2011" name="J. Bacteriol.">
        <title>Two new complete genome sequences offer insight into host and tissue specificity of plant pathogenic Xanthomonas spp.</title>
        <authorList>
            <person name="Bogdanove A.J."/>
            <person name="Koebnik R."/>
            <person name="Lu H."/>
            <person name="Furutani A."/>
            <person name="Angiuoli S.V."/>
            <person name="Patil P.B."/>
            <person name="Van Sluys M.A."/>
            <person name="Ryan R.P."/>
            <person name="Meyer D.F."/>
            <person name="Han S.W."/>
            <person name="Aparna G."/>
            <person name="Rajaram M."/>
            <person name="Delcher A.L."/>
            <person name="Phillippy A.M."/>
            <person name="Puiu D."/>
            <person name="Schatz M.C."/>
            <person name="Shumway M."/>
            <person name="Sommer D.D."/>
            <person name="Trapnell C."/>
            <person name="Benahmed F."/>
            <person name="Dimitrov G."/>
            <person name="Madupu R."/>
            <person name="Radune D."/>
            <person name="Sullivan S."/>
            <person name="Jha G."/>
            <person name="Ishihara H."/>
            <person name="Lee S.W."/>
            <person name="Pandey A."/>
            <person name="Sharma V."/>
            <person name="Sriariyanun M."/>
            <person name="Szurek B."/>
            <person name="Vera-Cruz C.M."/>
            <person name="Dorman K.S."/>
            <person name="Ronald P.C."/>
            <person name="Verdier V."/>
            <person name="Dow J.M."/>
            <person name="Sonti R.V."/>
            <person name="Tsuge S."/>
            <person name="Brendel V.P."/>
            <person name="Rabinowicz P.D."/>
            <person name="Leach J.E."/>
            <person name="White F.F."/>
            <person name="Salzberg S.L."/>
        </authorList>
    </citation>
    <scope>NUCLEOTIDE SEQUENCE [LARGE SCALE GENOMIC DNA]</scope>
    <source>
        <strain evidence="1 2">BLS256</strain>
    </source>
</reference>
<gene>
    <name evidence="1" type="ORF">XOC_0699</name>
</gene>
<dbReference type="KEGG" id="xor:XOC_0699"/>
<accession>G7TCC0</accession>
<evidence type="ECO:0000313" key="2">
    <source>
        <dbReference type="Proteomes" id="UP000008851"/>
    </source>
</evidence>
<proteinExistence type="predicted"/>
<name>G7TCC0_XANOB</name>
<organism evidence="1 2">
    <name type="scientific">Xanthomonas oryzae pv. oryzicola (strain BLS256)</name>
    <dbReference type="NCBI Taxonomy" id="383407"/>
    <lineage>
        <taxon>Bacteria</taxon>
        <taxon>Pseudomonadati</taxon>
        <taxon>Pseudomonadota</taxon>
        <taxon>Gammaproteobacteria</taxon>
        <taxon>Lysobacterales</taxon>
        <taxon>Lysobacteraceae</taxon>
        <taxon>Xanthomonas</taxon>
    </lineage>
</organism>
<dbReference type="Proteomes" id="UP000008851">
    <property type="component" value="Chromosome"/>
</dbReference>
<dbReference type="HOGENOM" id="CLU_3206999_0_0_6"/>
<dbReference type="EMBL" id="CP003057">
    <property type="protein sequence ID" value="AEQ94907.1"/>
    <property type="molecule type" value="Genomic_DNA"/>
</dbReference>
<protein>
    <submittedName>
        <fullName evidence="1">Uncharacterized protein</fullName>
    </submittedName>
</protein>
<evidence type="ECO:0000313" key="1">
    <source>
        <dbReference type="EMBL" id="AEQ94907.1"/>
    </source>
</evidence>
<sequence length="45" mass="5095">MQKTLWTGHFLVQIGTAMQAKKQRHCAVALPAICTPRTGTHLHRR</sequence>
<dbReference type="AlphaFoldDB" id="G7TCC0"/>